<protein>
    <recommendedName>
        <fullName evidence="2">triose-phosphate isomerase</fullName>
        <ecNumber evidence="2">5.3.1.1</ecNumber>
    </recommendedName>
</protein>
<keyword evidence="6" id="KW-0413">Isomerase</keyword>
<dbReference type="InterPro" id="IPR035990">
    <property type="entry name" value="TIM_sf"/>
</dbReference>
<proteinExistence type="inferred from homology"/>
<dbReference type="PANTHER" id="PTHR21139">
    <property type="entry name" value="TRIOSEPHOSPHATE ISOMERASE"/>
    <property type="match status" value="1"/>
</dbReference>
<dbReference type="GO" id="GO:0004807">
    <property type="term" value="F:triose-phosphate isomerase activity"/>
    <property type="evidence" value="ECO:0007669"/>
    <property type="project" value="UniProtKB-EC"/>
</dbReference>
<dbReference type="NCBIfam" id="TIGR00419">
    <property type="entry name" value="tim"/>
    <property type="match status" value="1"/>
</dbReference>
<keyword evidence="5" id="KW-0324">Glycolysis</keyword>
<dbReference type="PROSITE" id="PS00171">
    <property type="entry name" value="TIM_1"/>
    <property type="match status" value="1"/>
</dbReference>
<keyword evidence="3" id="KW-0312">Gluconeogenesis</keyword>
<dbReference type="GO" id="GO:0006096">
    <property type="term" value="P:glycolytic process"/>
    <property type="evidence" value="ECO:0007669"/>
    <property type="project" value="UniProtKB-KW"/>
</dbReference>
<dbReference type="PANTHER" id="PTHR21139:SF42">
    <property type="entry name" value="TRIOSEPHOSPHATE ISOMERASE"/>
    <property type="match status" value="1"/>
</dbReference>
<sequence length="241" mass="26321">MFISSSIKWVQELLGNTKLTEAFDIVIAPPYTAISVVRSSIEGSKLKLAGQNISSELEGAYTGDVSANMIKDVGCDYVILGHSERRQYHYESDQLINKKLFLAFASALNVIFCVGETVDERTEGRTNKVLERQLSVGLNGLKQEQFKSLSIAYEPVWAIGTGQTADSNQVQVAHNFIRKLCEKSFGKDLSQSVRILYGGSVSCQNSSTLMSQPDVDGLLVGGASLRSESFCDIIKSSFIGD</sequence>
<dbReference type="PROSITE" id="PS51440">
    <property type="entry name" value="TIM_2"/>
    <property type="match status" value="1"/>
</dbReference>
<dbReference type="AlphaFoldDB" id="A0A382R277"/>
<dbReference type="SUPFAM" id="SSF51351">
    <property type="entry name" value="Triosephosphate isomerase (TIM)"/>
    <property type="match status" value="1"/>
</dbReference>
<dbReference type="GO" id="GO:0005829">
    <property type="term" value="C:cytosol"/>
    <property type="evidence" value="ECO:0007669"/>
    <property type="project" value="TreeGrafter"/>
</dbReference>
<dbReference type="InterPro" id="IPR013785">
    <property type="entry name" value="Aldolase_TIM"/>
</dbReference>
<dbReference type="GO" id="GO:0006094">
    <property type="term" value="P:gluconeogenesis"/>
    <property type="evidence" value="ECO:0007669"/>
    <property type="project" value="UniProtKB-KW"/>
</dbReference>
<dbReference type="InterPro" id="IPR000652">
    <property type="entry name" value="Triosephosphate_isomerase"/>
</dbReference>
<reference evidence="7" key="1">
    <citation type="submission" date="2018-05" db="EMBL/GenBank/DDBJ databases">
        <authorList>
            <person name="Lanie J.A."/>
            <person name="Ng W.-L."/>
            <person name="Kazmierczak K.M."/>
            <person name="Andrzejewski T.M."/>
            <person name="Davidsen T.M."/>
            <person name="Wayne K.J."/>
            <person name="Tettelin H."/>
            <person name="Glass J.I."/>
            <person name="Rusch D."/>
            <person name="Podicherti R."/>
            <person name="Tsui H.-C.T."/>
            <person name="Winkler M.E."/>
        </authorList>
    </citation>
    <scope>NUCLEOTIDE SEQUENCE</scope>
</reference>
<dbReference type="GO" id="GO:0019563">
    <property type="term" value="P:glycerol catabolic process"/>
    <property type="evidence" value="ECO:0007669"/>
    <property type="project" value="TreeGrafter"/>
</dbReference>
<dbReference type="FunFam" id="3.20.20.70:FF:000016">
    <property type="entry name" value="Triosephosphate isomerase"/>
    <property type="match status" value="1"/>
</dbReference>
<dbReference type="GO" id="GO:0046166">
    <property type="term" value="P:glyceraldehyde-3-phosphate biosynthetic process"/>
    <property type="evidence" value="ECO:0007669"/>
    <property type="project" value="TreeGrafter"/>
</dbReference>
<accession>A0A382R277</accession>
<dbReference type="HAMAP" id="MF_00147_B">
    <property type="entry name" value="TIM_B"/>
    <property type="match status" value="1"/>
</dbReference>
<organism evidence="7">
    <name type="scientific">marine metagenome</name>
    <dbReference type="NCBI Taxonomy" id="408172"/>
    <lineage>
        <taxon>unclassified sequences</taxon>
        <taxon>metagenomes</taxon>
        <taxon>ecological metagenomes</taxon>
    </lineage>
</organism>
<evidence type="ECO:0000256" key="1">
    <source>
        <dbReference type="ARBA" id="ARBA00004680"/>
    </source>
</evidence>
<evidence type="ECO:0000256" key="2">
    <source>
        <dbReference type="ARBA" id="ARBA00011940"/>
    </source>
</evidence>
<evidence type="ECO:0000313" key="7">
    <source>
        <dbReference type="EMBL" id="SVC91786.1"/>
    </source>
</evidence>
<evidence type="ECO:0000256" key="6">
    <source>
        <dbReference type="ARBA" id="ARBA00023235"/>
    </source>
</evidence>
<dbReference type="EC" id="5.3.1.1" evidence="2"/>
<evidence type="ECO:0000256" key="3">
    <source>
        <dbReference type="ARBA" id="ARBA00022432"/>
    </source>
</evidence>
<dbReference type="Gene3D" id="3.20.20.70">
    <property type="entry name" value="Aldolase class I"/>
    <property type="match status" value="1"/>
</dbReference>
<gene>
    <name evidence="7" type="ORF">METZ01_LOCUS344640</name>
</gene>
<dbReference type="Pfam" id="PF00121">
    <property type="entry name" value="TIM"/>
    <property type="match status" value="1"/>
</dbReference>
<dbReference type="EMBL" id="UINC01118571">
    <property type="protein sequence ID" value="SVC91786.1"/>
    <property type="molecule type" value="Genomic_DNA"/>
</dbReference>
<dbReference type="InterPro" id="IPR020861">
    <property type="entry name" value="Triosephosphate_isomerase_AS"/>
</dbReference>
<comment type="pathway">
    <text evidence="1">Carbohydrate degradation; glycolysis; D-glyceraldehyde 3-phosphate from glycerone phosphate: step 1/1.</text>
</comment>
<evidence type="ECO:0000256" key="4">
    <source>
        <dbReference type="ARBA" id="ARBA00022490"/>
    </source>
</evidence>
<name>A0A382R277_9ZZZZ</name>
<dbReference type="CDD" id="cd00311">
    <property type="entry name" value="TIM"/>
    <property type="match status" value="1"/>
</dbReference>
<evidence type="ECO:0000256" key="5">
    <source>
        <dbReference type="ARBA" id="ARBA00023152"/>
    </source>
</evidence>
<dbReference type="InterPro" id="IPR022896">
    <property type="entry name" value="TrioseP_Isoase_bac/euk"/>
</dbReference>
<keyword evidence="4" id="KW-0963">Cytoplasm</keyword>